<sequence>MGSQEIERLCASLSLKDKEKEGPVHTLHGGLKENGALKMALCLAGKFLSPDMVNREAFRSVILRIWKLMEGVEVEVVTSIVFAFHFQLDEDRRKVLAGGPWSFDDALIVLEEPTGKGAIRGLKFDVVEFWVHISNLPLLCMTKEIAKFLGGIIGEVREIDTGPIGDCLGKFLRVRVAIDIGKPLRRFLRVDVLGDGEETVMPIQHERLPNFCFYCGMLGHVVRGCPEICKQENVVVSDFQYGSWLRVASPVKVQNRRGWGPHYNGGGDGGFCRSRNLLEEVRLYKQRLAADSGGLQEKSGMVHDPVESDSFRVGGFVGDNPLIREDTVDVDKRHSLNLHVDGLGPMANNEDGLNSIQTFAGGINTEMKRVIGPSGLGELASGGVNDPLSGRGSVLMIDKDEVWKSKSVSVKKAGQWKKAARIKAASESGVSPVLSSGKRKETVSADVFTEGTKRSKSDVSETDVVGWVGIYLQEFQSANLPIGGSHSPTSVISSVKWSKPVRIVALSFVQ</sequence>
<comment type="caution">
    <text evidence="3">The sequence shown here is derived from an EMBL/GenBank/DDBJ whole genome shotgun (WGS) entry which is preliminary data.</text>
</comment>
<dbReference type="InterPro" id="IPR036875">
    <property type="entry name" value="Znf_CCHC_sf"/>
</dbReference>
<evidence type="ECO:0000313" key="4">
    <source>
        <dbReference type="Proteomes" id="UP000323000"/>
    </source>
</evidence>
<keyword evidence="1" id="KW-0479">Metal-binding</keyword>
<dbReference type="PROSITE" id="PS50158">
    <property type="entry name" value="ZF_CCHC"/>
    <property type="match status" value="1"/>
</dbReference>
<dbReference type="GO" id="GO:0003676">
    <property type="term" value="F:nucleic acid binding"/>
    <property type="evidence" value="ECO:0007669"/>
    <property type="project" value="InterPro"/>
</dbReference>
<reference evidence="4" key="1">
    <citation type="journal article" date="2019" name="Gigascience">
        <title>De novo genome assembly of the endangered Acer yangbiense, a plant species with extremely small populations endemic to Yunnan Province, China.</title>
        <authorList>
            <person name="Yang J."/>
            <person name="Wariss H.M."/>
            <person name="Tao L."/>
            <person name="Zhang R."/>
            <person name="Yun Q."/>
            <person name="Hollingsworth P."/>
            <person name="Dao Z."/>
            <person name="Luo G."/>
            <person name="Guo H."/>
            <person name="Ma Y."/>
            <person name="Sun W."/>
        </authorList>
    </citation>
    <scope>NUCLEOTIDE SEQUENCE [LARGE SCALE GENOMIC DNA]</scope>
    <source>
        <strain evidence="4">cv. Malutang</strain>
    </source>
</reference>
<gene>
    <name evidence="3" type="ORF">EZV62_015394</name>
</gene>
<dbReference type="AlphaFoldDB" id="A0A5C7HLA0"/>
<dbReference type="EMBL" id="VAHF01000007">
    <property type="protein sequence ID" value="TXG57565.1"/>
    <property type="molecule type" value="Genomic_DNA"/>
</dbReference>
<dbReference type="InterPro" id="IPR001878">
    <property type="entry name" value="Znf_CCHC"/>
</dbReference>
<dbReference type="Proteomes" id="UP000323000">
    <property type="component" value="Chromosome 7"/>
</dbReference>
<keyword evidence="1" id="KW-0862">Zinc</keyword>
<dbReference type="InterPro" id="IPR025836">
    <property type="entry name" value="Zn_knuckle_CX2CX4HX4C"/>
</dbReference>
<dbReference type="OrthoDB" id="2219495at2759"/>
<feature type="domain" description="CCHC-type" evidence="2">
    <location>
        <begin position="212"/>
        <end position="227"/>
    </location>
</feature>
<evidence type="ECO:0000259" key="2">
    <source>
        <dbReference type="PROSITE" id="PS50158"/>
    </source>
</evidence>
<protein>
    <recommendedName>
        <fullName evidence="2">CCHC-type domain-containing protein</fullName>
    </recommendedName>
</protein>
<name>A0A5C7HLA0_9ROSI</name>
<dbReference type="Pfam" id="PF14392">
    <property type="entry name" value="zf-CCHC_4"/>
    <property type="match status" value="1"/>
</dbReference>
<evidence type="ECO:0000256" key="1">
    <source>
        <dbReference type="PROSITE-ProRule" id="PRU00047"/>
    </source>
</evidence>
<dbReference type="InterPro" id="IPR040256">
    <property type="entry name" value="At4g02000-like"/>
</dbReference>
<dbReference type="GO" id="GO:0008270">
    <property type="term" value="F:zinc ion binding"/>
    <property type="evidence" value="ECO:0007669"/>
    <property type="project" value="UniProtKB-KW"/>
</dbReference>
<dbReference type="PANTHER" id="PTHR31286:SF167">
    <property type="entry name" value="OS09G0268800 PROTEIN"/>
    <property type="match status" value="1"/>
</dbReference>
<keyword evidence="1" id="KW-0863">Zinc-finger</keyword>
<keyword evidence="4" id="KW-1185">Reference proteome</keyword>
<evidence type="ECO:0000313" key="3">
    <source>
        <dbReference type="EMBL" id="TXG57565.1"/>
    </source>
</evidence>
<accession>A0A5C7HLA0</accession>
<dbReference type="InterPro" id="IPR025558">
    <property type="entry name" value="DUF4283"/>
</dbReference>
<dbReference type="SUPFAM" id="SSF57756">
    <property type="entry name" value="Retrovirus zinc finger-like domains"/>
    <property type="match status" value="1"/>
</dbReference>
<dbReference type="Pfam" id="PF14111">
    <property type="entry name" value="DUF4283"/>
    <property type="match status" value="1"/>
</dbReference>
<dbReference type="PANTHER" id="PTHR31286">
    <property type="entry name" value="GLYCINE-RICH CELL WALL STRUCTURAL PROTEIN 1.8-LIKE"/>
    <property type="match status" value="1"/>
</dbReference>
<organism evidence="3 4">
    <name type="scientific">Acer yangbiense</name>
    <dbReference type="NCBI Taxonomy" id="1000413"/>
    <lineage>
        <taxon>Eukaryota</taxon>
        <taxon>Viridiplantae</taxon>
        <taxon>Streptophyta</taxon>
        <taxon>Embryophyta</taxon>
        <taxon>Tracheophyta</taxon>
        <taxon>Spermatophyta</taxon>
        <taxon>Magnoliopsida</taxon>
        <taxon>eudicotyledons</taxon>
        <taxon>Gunneridae</taxon>
        <taxon>Pentapetalae</taxon>
        <taxon>rosids</taxon>
        <taxon>malvids</taxon>
        <taxon>Sapindales</taxon>
        <taxon>Sapindaceae</taxon>
        <taxon>Hippocastanoideae</taxon>
        <taxon>Acereae</taxon>
        <taxon>Acer</taxon>
    </lineage>
</organism>
<proteinExistence type="predicted"/>